<protein>
    <recommendedName>
        <fullName evidence="2">DNA methylase adenine-specific domain-containing protein</fullName>
    </recommendedName>
</protein>
<dbReference type="Proteomes" id="UP000004509">
    <property type="component" value="Unassembled WGS sequence"/>
</dbReference>
<comment type="similarity">
    <text evidence="1">Belongs to the N(4)/N(6)-methyltransferase family.</text>
</comment>
<gene>
    <name evidence="3" type="ORF">TREVI0001_0268</name>
</gene>
<comment type="caution">
    <text evidence="3">The sequence shown here is derived from an EMBL/GenBank/DDBJ whole genome shotgun (WGS) entry which is preliminary data.</text>
</comment>
<dbReference type="Pfam" id="PF02384">
    <property type="entry name" value="N6_Mtase"/>
    <property type="match status" value="1"/>
</dbReference>
<dbReference type="InterPro" id="IPR003356">
    <property type="entry name" value="DNA_methylase_A-5"/>
</dbReference>
<dbReference type="InterPro" id="IPR029063">
    <property type="entry name" value="SAM-dependent_MTases_sf"/>
</dbReference>
<evidence type="ECO:0000313" key="3">
    <source>
        <dbReference type="EMBL" id="EEV19164.1"/>
    </source>
</evidence>
<dbReference type="STRING" id="596324.TREVI0001_0268"/>
<evidence type="ECO:0000313" key="4">
    <source>
        <dbReference type="Proteomes" id="UP000004509"/>
    </source>
</evidence>
<dbReference type="GO" id="GO:0008170">
    <property type="term" value="F:N-methyltransferase activity"/>
    <property type="evidence" value="ECO:0007669"/>
    <property type="project" value="InterPro"/>
</dbReference>
<dbReference type="EMBL" id="ACYH01000073">
    <property type="protein sequence ID" value="EEV19164.1"/>
    <property type="molecule type" value="Genomic_DNA"/>
</dbReference>
<dbReference type="Gene3D" id="3.40.50.150">
    <property type="entry name" value="Vaccinia Virus protein VP39"/>
    <property type="match status" value="1"/>
</dbReference>
<reference evidence="3 4" key="1">
    <citation type="submission" date="2009-07" db="EMBL/GenBank/DDBJ databases">
        <authorList>
            <person name="Madupu R."/>
            <person name="Sebastian Y."/>
            <person name="Durkin A.S."/>
            <person name="Torralba M."/>
            <person name="Methe B."/>
            <person name="Sutton G.G."/>
            <person name="Strausberg R.L."/>
            <person name="Nelson K.E."/>
        </authorList>
    </citation>
    <scope>NUCLEOTIDE SEQUENCE [LARGE SCALE GENOMIC DNA]</scope>
    <source>
        <strain evidence="3 4">ATCC 35580</strain>
    </source>
</reference>
<evidence type="ECO:0000259" key="2">
    <source>
        <dbReference type="Pfam" id="PF02384"/>
    </source>
</evidence>
<evidence type="ECO:0000256" key="1">
    <source>
        <dbReference type="ARBA" id="ARBA00006594"/>
    </source>
</evidence>
<dbReference type="GO" id="GO:0003677">
    <property type="term" value="F:DNA binding"/>
    <property type="evidence" value="ECO:0007669"/>
    <property type="project" value="InterPro"/>
</dbReference>
<accession>C8PU25</accession>
<organism evidence="3 4">
    <name type="scientific">Treponema vincentii ATCC 35580</name>
    <dbReference type="NCBI Taxonomy" id="596324"/>
    <lineage>
        <taxon>Bacteria</taxon>
        <taxon>Pseudomonadati</taxon>
        <taxon>Spirochaetota</taxon>
        <taxon>Spirochaetia</taxon>
        <taxon>Spirochaetales</taxon>
        <taxon>Treponemataceae</taxon>
        <taxon>Treponema</taxon>
    </lineage>
</organism>
<dbReference type="eggNOG" id="COG0286">
    <property type="taxonomic scope" value="Bacteria"/>
</dbReference>
<sequence>MVDKNHRDFSDEDIKKLGDTFEAFQNGTLEPVKGFCAIADIQEIARQDFILTPGRYVGIEEQEDDGEPFDDKMKRLTAELTGLFAKSHELEAEIRKNLGAIGYEM</sequence>
<feature type="domain" description="DNA methylase adenine-specific" evidence="2">
    <location>
        <begin position="3"/>
        <end position="65"/>
    </location>
</feature>
<proteinExistence type="inferred from homology"/>
<name>C8PU25_9SPIR</name>
<dbReference type="AlphaFoldDB" id="C8PU25"/>
<dbReference type="SUPFAM" id="SSF53335">
    <property type="entry name" value="S-adenosyl-L-methionine-dependent methyltransferases"/>
    <property type="match status" value="1"/>
</dbReference>